<name>A0AAN8KCF8_PATCE</name>
<sequence>MGDTGQNRTTNERPFHKAWINSCYQQTLLPGAPWHKLEAKLATELATRVEKQFDHPERREMLLDLLGNEFLQEFLPNVQRNPHLLEPPNLNFDSRQLLFVEAQGWLNSQMYKTVRELGYQNMLNGNSSREDPPSDFTEFLQHTFGVFNDGLDRELYIQERELTEKRKKEIVNRKKNTDYIYIPKPSRYKPATSSSTQSNTSAKPSSSQIKAMVQKVVGDPPPLWGKQSDAVGDSVLAILQHDPRKFDHVAGRLHGRQLPGQLRSYMWTDILLKMDRKKIKDVNAEKFVRERFGRAVSRGLSELSIRRATQSPINGLIENAVIETYTKTTSMVAYKSGNHMKETARVLNILYVYDRSYEPYLIYWLFPLQIAFRGKSDTVSDRTEHAMDLSMYLDLLNTNCFPSWPQVFAIAEQVMTTLQRSDPELYSHLRDISKINVQFNPKEFLVQMIHQEKAKAEAILLANPGTSRDEGMSTDLLADPIIFIRRWVGEGFVSVLDTPGVMYIWDQCFMQGWSHTVLQNTCLSLLQLLRYRFMKVTDYMGMKEVFLNEPCKLYTADVQASWIHLEIGKDLTEVQHLNRQRPSTPQTERSKRSIMAPSPFPGILQPCGIKNVRIKLVVPLEIVQREPWLANVNPNYLKLHAAVYFGSVKLRSRMSMSPAKVEKTSRDNFGNSIYQLSYPQEKFVYEALDLLKYDVERELGACPYAILRLEYDTPQNTREGRAPVSVGWARVSLFKRGTRDGRVSVDSSWSLILADTTFSLHPGSVPESFESSHSVTPTLPSEKEEVNVLIGYNSELSAVVYDPRDEPQSTSVSPYPFSPVDNLITPVPPTDTYHHTSREPARPVKTEPIPRQVDSKQKTATPHQDPVKSKPKGLAPPPKSTPVVPEPILKPPPPAITPERVMSRASVALRENFQPWVEYQPKAAESNPKPTTTKEAFDLYIDQVRFIPDNASIIKVTGRILQTGNIEKLDDIMTIPILDSSPRSPEFDYRIVVNKNNEEADKTMVALLRVYTVDIVTEEICVIGNCIVPIFNQNGKLLIGGHQFRLRVGLPKQRENLKPTDLDENTPIPSASILLRLLPHTNKPVPTPKYTTGYYQSESCRPNESEKKIFISYGINLAYPQTERAMIKRLQDAEKVKTGQSDSTLTNWLIERLDVKKRSGTNESAGSISLTRCVKYRVKQGLNIKINQAFGLTGDYYVHCFARIAPGRKVLGMEPTAEGFGKEAKFITLKHDNDSYLTSPVWTSQPQGIHPFYDPYSCLIIQIFGLKLKYKPLADHSKPGTLTGINGEQLELGMQDIIGWSVVPLFDGNSVLSGTHYVPIFKGNPSEEILNDITKNSLNLVLRSKTIPKETCDTASLAVTLWDAHYDFHEIPEFKDYENLLEAVGNINDYRAMRNKQGGKKYSDFVLDSLVPKFRKQGTKSAAYQKEQGFFDMVVTKTFYDLVENALMTAGYGPL</sequence>
<organism evidence="3 4">
    <name type="scientific">Patella caerulea</name>
    <name type="common">Rayed Mediterranean limpet</name>
    <dbReference type="NCBI Taxonomy" id="87958"/>
    <lineage>
        <taxon>Eukaryota</taxon>
        <taxon>Metazoa</taxon>
        <taxon>Spiralia</taxon>
        <taxon>Lophotrochozoa</taxon>
        <taxon>Mollusca</taxon>
        <taxon>Gastropoda</taxon>
        <taxon>Patellogastropoda</taxon>
        <taxon>Patelloidea</taxon>
        <taxon>Patellidae</taxon>
        <taxon>Patella</taxon>
    </lineage>
</organism>
<comment type="caution">
    <text evidence="3">The sequence shown here is derived from an EMBL/GenBank/DDBJ whole genome shotgun (WGS) entry which is preliminary data.</text>
</comment>
<dbReference type="SUPFAM" id="SSF47923">
    <property type="entry name" value="Ypt/Rab-GAP domain of gyp1p"/>
    <property type="match status" value="1"/>
</dbReference>
<dbReference type="PROSITE" id="PS50086">
    <property type="entry name" value="TBC_RABGAP"/>
    <property type="match status" value="1"/>
</dbReference>
<keyword evidence="4" id="KW-1185">Reference proteome</keyword>
<protein>
    <recommendedName>
        <fullName evidence="2">Rab-GAP TBC domain-containing protein</fullName>
    </recommendedName>
</protein>
<feature type="region of interest" description="Disordered" evidence="1">
    <location>
        <begin position="803"/>
        <end position="897"/>
    </location>
</feature>
<dbReference type="InterPro" id="IPR000195">
    <property type="entry name" value="Rab-GAP-TBC_dom"/>
</dbReference>
<dbReference type="InterPro" id="IPR035969">
    <property type="entry name" value="Rab-GAP_TBC_sf"/>
</dbReference>
<feature type="compositionally biased region" description="Basic and acidic residues" evidence="1">
    <location>
        <begin position="832"/>
        <end position="845"/>
    </location>
</feature>
<gene>
    <name evidence="3" type="ORF">SNE40_002721</name>
</gene>
<dbReference type="Proteomes" id="UP001347796">
    <property type="component" value="Unassembled WGS sequence"/>
</dbReference>
<evidence type="ECO:0000256" key="1">
    <source>
        <dbReference type="SAM" id="MobiDB-lite"/>
    </source>
</evidence>
<dbReference type="EMBL" id="JAZGQO010000002">
    <property type="protein sequence ID" value="KAK6190965.1"/>
    <property type="molecule type" value="Genomic_DNA"/>
</dbReference>
<evidence type="ECO:0000313" key="3">
    <source>
        <dbReference type="EMBL" id="KAK6190965.1"/>
    </source>
</evidence>
<dbReference type="Gene3D" id="1.10.472.80">
    <property type="entry name" value="Ypt/Rab-GAP domain of gyp1p, domain 3"/>
    <property type="match status" value="1"/>
</dbReference>
<proteinExistence type="predicted"/>
<evidence type="ECO:0000259" key="2">
    <source>
        <dbReference type="PROSITE" id="PS50086"/>
    </source>
</evidence>
<evidence type="ECO:0000313" key="4">
    <source>
        <dbReference type="Proteomes" id="UP001347796"/>
    </source>
</evidence>
<feature type="domain" description="Rab-GAP TBC" evidence="2">
    <location>
        <begin position="257"/>
        <end position="512"/>
    </location>
</feature>
<feature type="region of interest" description="Disordered" evidence="1">
    <location>
        <begin position="183"/>
        <end position="209"/>
    </location>
</feature>
<feature type="compositionally biased region" description="Pro residues" evidence="1">
    <location>
        <begin position="874"/>
        <end position="896"/>
    </location>
</feature>
<feature type="compositionally biased region" description="Low complexity" evidence="1">
    <location>
        <begin position="190"/>
        <end position="208"/>
    </location>
</feature>
<reference evidence="3 4" key="1">
    <citation type="submission" date="2024-01" db="EMBL/GenBank/DDBJ databases">
        <title>The genome of the rayed Mediterranean limpet Patella caerulea (Linnaeus, 1758).</title>
        <authorList>
            <person name="Anh-Thu Weber A."/>
            <person name="Halstead-Nussloch G."/>
        </authorList>
    </citation>
    <scope>NUCLEOTIDE SEQUENCE [LARGE SCALE GENOMIC DNA]</scope>
    <source>
        <strain evidence="3">AATW-2023a</strain>
        <tissue evidence="3">Whole specimen</tissue>
    </source>
</reference>
<accession>A0AAN8KCF8</accession>